<evidence type="ECO:0000256" key="12">
    <source>
        <dbReference type="SAM" id="MobiDB-lite"/>
    </source>
</evidence>
<dbReference type="Gene3D" id="3.60.130.10">
    <property type="entry name" value="Clavaminate synthase-like"/>
    <property type="match status" value="1"/>
</dbReference>
<dbReference type="OrthoDB" id="581608at2"/>
<dbReference type="InterPro" id="IPR003819">
    <property type="entry name" value="TauD/TfdA-like"/>
</dbReference>
<dbReference type="InterPro" id="IPR042098">
    <property type="entry name" value="TauD-like_sf"/>
</dbReference>
<accession>A0A255DLG5</accession>
<reference evidence="14 15" key="1">
    <citation type="submission" date="2017-07" db="EMBL/GenBank/DDBJ databases">
        <title>The new phylogeny of genus Mycobacterium.</title>
        <authorList>
            <person name="Tortoli E."/>
            <person name="Trovato A."/>
            <person name="Cirillo D.M."/>
        </authorList>
    </citation>
    <scope>NUCLEOTIDE SEQUENCE [LARGE SCALE GENOMIC DNA]</scope>
    <source>
        <strain evidence="14 15">ATCC 33027</strain>
    </source>
</reference>
<feature type="domain" description="TauD/TfdA-like" evidence="13">
    <location>
        <begin position="11"/>
        <end position="280"/>
    </location>
</feature>
<evidence type="ECO:0000313" key="14">
    <source>
        <dbReference type="EMBL" id="OYN80289.1"/>
    </source>
</evidence>
<dbReference type="AlphaFoldDB" id="A0A255DLG5"/>
<evidence type="ECO:0000256" key="6">
    <source>
        <dbReference type="ARBA" id="ARBA00023004"/>
    </source>
</evidence>
<evidence type="ECO:0000256" key="9">
    <source>
        <dbReference type="ARBA" id="ARBA00066614"/>
    </source>
</evidence>
<keyword evidence="6" id="KW-0408">Iron</keyword>
<dbReference type="RefSeq" id="WP_094478641.1">
    <property type="nucleotide sequence ID" value="NZ_NOZR01000006.1"/>
</dbReference>
<comment type="catalytic activity">
    <reaction evidence="7">
        <text>a primary linear alkyl sulfate ester + 2-oxoglutarate + O2 = an aldehyde + sulfate + succinate + CO2 + H(+)</text>
        <dbReference type="Rhea" id="RHEA:65716"/>
        <dbReference type="ChEBI" id="CHEBI:15378"/>
        <dbReference type="ChEBI" id="CHEBI:15379"/>
        <dbReference type="ChEBI" id="CHEBI:16189"/>
        <dbReference type="ChEBI" id="CHEBI:16526"/>
        <dbReference type="ChEBI" id="CHEBI:16810"/>
        <dbReference type="ChEBI" id="CHEBI:17478"/>
        <dbReference type="ChEBI" id="CHEBI:30031"/>
        <dbReference type="ChEBI" id="CHEBI:157685"/>
        <dbReference type="EC" id="1.14.11.77"/>
    </reaction>
</comment>
<evidence type="ECO:0000256" key="10">
    <source>
        <dbReference type="ARBA" id="ARBA00067109"/>
    </source>
</evidence>
<evidence type="ECO:0000259" key="13">
    <source>
        <dbReference type="Pfam" id="PF02668"/>
    </source>
</evidence>
<dbReference type="FunFam" id="3.60.130.10:FF:000002">
    <property type="entry name" value="Alpha-ketoglutarate-dependent taurine dioxygenase"/>
    <property type="match status" value="1"/>
</dbReference>
<dbReference type="Proteomes" id="UP000216063">
    <property type="component" value="Unassembled WGS sequence"/>
</dbReference>
<evidence type="ECO:0000256" key="4">
    <source>
        <dbReference type="ARBA" id="ARBA00022964"/>
    </source>
</evidence>
<dbReference type="GO" id="GO:0016706">
    <property type="term" value="F:2-oxoglutarate-dependent dioxygenase activity"/>
    <property type="evidence" value="ECO:0007669"/>
    <property type="project" value="TreeGrafter"/>
</dbReference>
<sequence>MATITTHLPTITKLSSRIGARVDGVRLGADVPPETVAAINEALLRHKVIFFRDQHHLDDAQQQAFGQLLGTPVGHPTIRHVDEDKALIQPIDSEWGKATQWHTDVTFTTDYPKASILRAVTLPPYGGSTLWASTVAGYDHLPPSLKAMADDMWALHSNAFDYAAAPASMAGAASGATTNTANVNSFSAPDFRTEHPVVRVHPETGERSLLLGLFVRQLLGVDPYESATLFEILQRRITKPENVIRWNWESGDVAIWDNRATQHRAIDDYDNQRRVMHRVTLAGDVPQNVNGETSRGIGDANRTGQPVLA</sequence>
<dbReference type="SUPFAM" id="SSF51197">
    <property type="entry name" value="Clavaminate synthase-like"/>
    <property type="match status" value="1"/>
</dbReference>
<organism evidence="14 15">
    <name type="scientific">Mycolicibacterium sphagni</name>
    <dbReference type="NCBI Taxonomy" id="1786"/>
    <lineage>
        <taxon>Bacteria</taxon>
        <taxon>Bacillati</taxon>
        <taxon>Actinomycetota</taxon>
        <taxon>Actinomycetes</taxon>
        <taxon>Mycobacteriales</taxon>
        <taxon>Mycobacteriaceae</taxon>
        <taxon>Mycolicibacterium</taxon>
    </lineage>
</organism>
<feature type="region of interest" description="Disordered" evidence="12">
    <location>
        <begin position="285"/>
        <end position="309"/>
    </location>
</feature>
<dbReference type="EMBL" id="NOZR01000006">
    <property type="protein sequence ID" value="OYN80289.1"/>
    <property type="molecule type" value="Genomic_DNA"/>
</dbReference>
<evidence type="ECO:0000256" key="1">
    <source>
        <dbReference type="ARBA" id="ARBA00001954"/>
    </source>
</evidence>
<keyword evidence="5" id="KW-0560">Oxidoreductase</keyword>
<comment type="similarity">
    <text evidence="2">Belongs to the TfdA dioxygenase family.</text>
</comment>
<dbReference type="EC" id="1.14.11.77" evidence="9"/>
<comment type="caution">
    <text evidence="14">The sequence shown here is derived from an EMBL/GenBank/DDBJ whole genome shotgun (WGS) entry which is preliminary data.</text>
</comment>
<comment type="cofactor">
    <cofactor evidence="1">
        <name>Fe(2+)</name>
        <dbReference type="ChEBI" id="CHEBI:29033"/>
    </cofactor>
</comment>
<proteinExistence type="inferred from homology"/>
<keyword evidence="15" id="KW-1185">Reference proteome</keyword>
<keyword evidence="3" id="KW-0479">Metal-binding</keyword>
<dbReference type="PANTHER" id="PTHR30468:SF5">
    <property type="entry name" value="ALPHA-KETOGLUTARATE-DEPENDENT SULFATE ESTER DIOXYGENASE"/>
    <property type="match status" value="1"/>
</dbReference>
<evidence type="ECO:0000256" key="3">
    <source>
        <dbReference type="ARBA" id="ARBA00022723"/>
    </source>
</evidence>
<gene>
    <name evidence="14" type="ORF">CG716_09055</name>
</gene>
<evidence type="ECO:0000313" key="15">
    <source>
        <dbReference type="Proteomes" id="UP000216063"/>
    </source>
</evidence>
<name>A0A255DLG5_9MYCO</name>
<dbReference type="GO" id="GO:0005737">
    <property type="term" value="C:cytoplasm"/>
    <property type="evidence" value="ECO:0007669"/>
    <property type="project" value="TreeGrafter"/>
</dbReference>
<evidence type="ECO:0000256" key="5">
    <source>
        <dbReference type="ARBA" id="ARBA00023002"/>
    </source>
</evidence>
<dbReference type="Pfam" id="PF02668">
    <property type="entry name" value="TauD"/>
    <property type="match status" value="1"/>
</dbReference>
<evidence type="ECO:0000256" key="7">
    <source>
        <dbReference type="ARBA" id="ARBA00050529"/>
    </source>
</evidence>
<keyword evidence="4 14" id="KW-0223">Dioxygenase</keyword>
<evidence type="ECO:0000256" key="11">
    <source>
        <dbReference type="ARBA" id="ARBA00078517"/>
    </source>
</evidence>
<dbReference type="InterPro" id="IPR051323">
    <property type="entry name" value="AtsK-like"/>
</dbReference>
<evidence type="ECO:0000256" key="2">
    <source>
        <dbReference type="ARBA" id="ARBA00005896"/>
    </source>
</evidence>
<protein>
    <recommendedName>
        <fullName evidence="10">Alpha-ketoglutarate-dependent sulfate ester dioxygenase</fullName>
        <ecNumber evidence="9">1.14.11.77</ecNumber>
    </recommendedName>
    <alternativeName>
        <fullName evidence="11">Type II alkyl sulfatase</fullName>
    </alternativeName>
</protein>
<dbReference type="GO" id="GO:0046872">
    <property type="term" value="F:metal ion binding"/>
    <property type="evidence" value="ECO:0007669"/>
    <property type="project" value="UniProtKB-KW"/>
</dbReference>
<evidence type="ECO:0000256" key="8">
    <source>
        <dbReference type="ARBA" id="ARBA00051250"/>
    </source>
</evidence>
<comment type="catalytic activity">
    <reaction evidence="8">
        <text>2-ethylhexyl sulfate + 2-oxoglutarate + O2 = 2-ethylhexanal + sulfate + succinate + CO2 + H(+)</text>
        <dbReference type="Rhea" id="RHEA:47620"/>
        <dbReference type="ChEBI" id="CHEBI:15378"/>
        <dbReference type="ChEBI" id="CHEBI:15379"/>
        <dbReference type="ChEBI" id="CHEBI:16189"/>
        <dbReference type="ChEBI" id="CHEBI:16526"/>
        <dbReference type="ChEBI" id="CHEBI:16810"/>
        <dbReference type="ChEBI" id="CHEBI:30031"/>
        <dbReference type="ChEBI" id="CHEBI:87808"/>
        <dbReference type="ChEBI" id="CHEBI:87809"/>
        <dbReference type="EC" id="1.14.11.77"/>
    </reaction>
</comment>
<dbReference type="PANTHER" id="PTHR30468">
    <property type="entry name" value="ALPHA-KETOGLUTARATE-DEPENDENT SULFONATE DIOXYGENASE"/>
    <property type="match status" value="1"/>
</dbReference>